<dbReference type="AlphaFoldDB" id="A0A1W6BXE3"/>
<keyword evidence="1" id="KW-0732">Signal</keyword>
<feature type="chain" id="PRO_5010864189" evidence="1">
    <location>
        <begin position="20"/>
        <end position="383"/>
    </location>
</feature>
<evidence type="ECO:0000313" key="4">
    <source>
        <dbReference type="EMBL" id="ARJ56737.1"/>
    </source>
</evidence>
<feature type="signal peptide" evidence="1">
    <location>
        <begin position="1"/>
        <end position="19"/>
    </location>
</feature>
<evidence type="ECO:0000313" key="5">
    <source>
        <dbReference type="Proteomes" id="UP000192902"/>
    </source>
</evidence>
<dbReference type="Pfam" id="PF13472">
    <property type="entry name" value="Lipase_GDSL_2"/>
    <property type="match status" value="1"/>
</dbReference>
<keyword evidence="4" id="KW-0378">Hydrolase</keyword>
<feature type="domain" description="Peptidoglycan O-acetylesterase N-terminal" evidence="3">
    <location>
        <begin position="86"/>
        <end position="197"/>
    </location>
</feature>
<dbReference type="InterPro" id="IPR036514">
    <property type="entry name" value="SGNH_hydro_sf"/>
</dbReference>
<dbReference type="KEGG" id="ccun:CCUN_1140"/>
<reference evidence="4 5" key="1">
    <citation type="submission" date="2017-04" db="EMBL/GenBank/DDBJ databases">
        <title>Complete genome sequence of the Campylobacter cuniculorum type strain LMG24588.</title>
        <authorList>
            <person name="Miller W.G."/>
            <person name="Yee E."/>
            <person name="Revez J."/>
            <person name="Bono J.L."/>
            <person name="Rossi M."/>
        </authorList>
    </citation>
    <scope>NUCLEOTIDE SEQUENCE [LARGE SCALE GENOMIC DNA]</scope>
    <source>
        <strain evidence="4 5">LMG 24588</strain>
    </source>
</reference>
<name>A0A1W6BXE3_9BACT</name>
<feature type="domain" description="SGNH hydrolase-type esterase" evidence="2">
    <location>
        <begin position="223"/>
        <end position="369"/>
    </location>
</feature>
<dbReference type="GO" id="GO:0016788">
    <property type="term" value="F:hydrolase activity, acting on ester bonds"/>
    <property type="evidence" value="ECO:0007669"/>
    <property type="project" value="UniProtKB-ARBA"/>
</dbReference>
<dbReference type="Pfam" id="PF22753">
    <property type="entry name" value="Ape1_N"/>
    <property type="match status" value="1"/>
</dbReference>
<proteinExistence type="predicted"/>
<dbReference type="STRING" id="1121267.CCUN_1140"/>
<dbReference type="InterPro" id="IPR055041">
    <property type="entry name" value="Ape1_N"/>
</dbReference>
<dbReference type="SUPFAM" id="SSF52266">
    <property type="entry name" value="SGNH hydrolase"/>
    <property type="match status" value="1"/>
</dbReference>
<dbReference type="Gene3D" id="3.40.50.1110">
    <property type="entry name" value="SGNH hydrolase"/>
    <property type="match status" value="1"/>
</dbReference>
<protein>
    <submittedName>
        <fullName evidence="4">Putative periplasmic SGNH family hydrolase</fullName>
    </submittedName>
</protein>
<dbReference type="eggNOG" id="COG2755">
    <property type="taxonomic scope" value="Bacteria"/>
</dbReference>
<evidence type="ECO:0000259" key="3">
    <source>
        <dbReference type="Pfam" id="PF22753"/>
    </source>
</evidence>
<organism evidence="4 5">
    <name type="scientific">Campylobacter cuniculorum DSM 23162 = LMG 24588</name>
    <dbReference type="NCBI Taxonomy" id="1121267"/>
    <lineage>
        <taxon>Bacteria</taxon>
        <taxon>Pseudomonadati</taxon>
        <taxon>Campylobacterota</taxon>
        <taxon>Epsilonproteobacteria</taxon>
        <taxon>Campylobacterales</taxon>
        <taxon>Campylobacteraceae</taxon>
        <taxon>Campylobacter</taxon>
    </lineage>
</organism>
<dbReference type="Proteomes" id="UP000192902">
    <property type="component" value="Chromosome"/>
</dbReference>
<dbReference type="EMBL" id="CP020867">
    <property type="protein sequence ID" value="ARJ56737.1"/>
    <property type="molecule type" value="Genomic_DNA"/>
</dbReference>
<dbReference type="OrthoDB" id="5318134at2"/>
<sequence>MKILKILFLIIFCIKIEAAANFDNILEKAKNQSAIKNYTTRANLHQLSQKIKAQKNLGIRIYGDSHMAADFFPNILRNAFFEPNSIGFVYPLQPKYQQNLNVKYDFQDFEILNSKISSAEENYPLGGVIAKALKEGAKISLELSLEKQKFNTAFLFRAPSNTNAFHIKDSQGKNYNLRSNKANKWSYKELELTFPLQITALQKDAQLGGYFITNKKGGNLFLDTIAINGAKSDLWLRWNQKVVSEELKVLKNDLIILAYGSNDALFGAFDKQIFKDNLKKWFKILKKENKDAVFMIISPPTITQKKGKKYEISPYFFTLRKTLDELAREEKMLFFDMHKFIEDSGGKNVWIKQKLSLQDVHLSISGYELMARKMVQDLKKLFN</sequence>
<accession>A0A1W6BXE3</accession>
<gene>
    <name evidence="4" type="ORF">CCUN_1140</name>
</gene>
<evidence type="ECO:0000256" key="1">
    <source>
        <dbReference type="SAM" id="SignalP"/>
    </source>
</evidence>
<dbReference type="Gene3D" id="2.60.120.1360">
    <property type="match status" value="1"/>
</dbReference>
<evidence type="ECO:0000259" key="2">
    <source>
        <dbReference type="Pfam" id="PF13472"/>
    </source>
</evidence>
<dbReference type="InterPro" id="IPR013830">
    <property type="entry name" value="SGNH_hydro"/>
</dbReference>